<sequence>MTSPPVLRTAPEYPEHLRPDFVQKVQRPQPLAKASQLAFLMFDKPDLARAERFWQDFGLITVSRTHDRLVMRATGSAPAVLVAHRARRSRYVGAAFVVPEHVPLADLARQIGAQPVPPDAVPGGGRAVSLRDPDGHAVWLIQGWGQLDPLPVRAPLTGQMNTLTQVSRVNATVRPPIEPAKVGRLGHVVLQTTDFQTMADWYMRVLGLIPTDVQYLPDGSPLLTFFRLDLGSTPADHHTLVIAGGLEPRYEHSAWEVEDLDALGQGQQVLRANGHRHMWGIGRHVLGSQLFDYWHDPDGLEFEHYTDGDVFTADHETRYVPFSPASIWAWGGDVPPTMFPKKGPALLWKVFRLWRSGRLNLGRLILSGQAIDRPARPWL</sequence>
<dbReference type="RefSeq" id="WP_130967271.1">
    <property type="nucleotide sequence ID" value="NZ_SIXI01000002.1"/>
</dbReference>
<dbReference type="EMBL" id="SIXI01000002">
    <property type="protein sequence ID" value="TBO32979.1"/>
    <property type="molecule type" value="Genomic_DNA"/>
</dbReference>
<reference evidence="3 4" key="1">
    <citation type="submission" date="2019-02" db="EMBL/GenBank/DDBJ databases">
        <title>Aquabacterium sp. strain KMB7.</title>
        <authorList>
            <person name="Chen W.-M."/>
        </authorList>
    </citation>
    <scope>NUCLEOTIDE SEQUENCE [LARGE SCALE GENOMIC DNA]</scope>
    <source>
        <strain evidence="3 4">KMB7</strain>
    </source>
</reference>
<dbReference type="SUPFAM" id="SSF54593">
    <property type="entry name" value="Glyoxalase/Bleomycin resistance protein/Dihydroxybiphenyl dioxygenase"/>
    <property type="match status" value="1"/>
</dbReference>
<evidence type="ECO:0000259" key="2">
    <source>
        <dbReference type="PROSITE" id="PS51819"/>
    </source>
</evidence>
<accession>A0A4Q9H0Z7</accession>
<dbReference type="InterPro" id="IPR029068">
    <property type="entry name" value="Glyas_Bleomycin-R_OHBP_Dase"/>
</dbReference>
<keyword evidence="3" id="KW-0560">Oxidoreductase</keyword>
<dbReference type="PANTHER" id="PTHR43048">
    <property type="entry name" value="METHYLMALONYL-COA EPIMERASE"/>
    <property type="match status" value="1"/>
</dbReference>
<dbReference type="GO" id="GO:0046491">
    <property type="term" value="P:L-methylmalonyl-CoA metabolic process"/>
    <property type="evidence" value="ECO:0007669"/>
    <property type="project" value="TreeGrafter"/>
</dbReference>
<gene>
    <name evidence="3" type="ORF">EYS42_07430</name>
</gene>
<dbReference type="GO" id="GO:0004493">
    <property type="term" value="F:methylmalonyl-CoA epimerase activity"/>
    <property type="evidence" value="ECO:0007669"/>
    <property type="project" value="TreeGrafter"/>
</dbReference>
<keyword evidence="1" id="KW-0479">Metal-binding</keyword>
<dbReference type="Pfam" id="PF00903">
    <property type="entry name" value="Glyoxalase"/>
    <property type="match status" value="1"/>
</dbReference>
<feature type="domain" description="VOC" evidence="2">
    <location>
        <begin position="184"/>
        <end position="307"/>
    </location>
</feature>
<dbReference type="Gene3D" id="3.10.180.10">
    <property type="entry name" value="2,3-Dihydroxybiphenyl 1,2-Dioxygenase, domain 1"/>
    <property type="match status" value="2"/>
</dbReference>
<dbReference type="InterPro" id="IPR037523">
    <property type="entry name" value="VOC_core"/>
</dbReference>
<dbReference type="GO" id="GO:0046872">
    <property type="term" value="F:metal ion binding"/>
    <property type="evidence" value="ECO:0007669"/>
    <property type="project" value="UniProtKB-KW"/>
</dbReference>
<feature type="domain" description="VOC" evidence="2">
    <location>
        <begin position="36"/>
        <end position="143"/>
    </location>
</feature>
<dbReference type="AlphaFoldDB" id="A0A4Q9H0Z7"/>
<name>A0A4Q9H0Z7_9BURK</name>
<comment type="caution">
    <text evidence="3">The sequence shown here is derived from an EMBL/GenBank/DDBJ whole genome shotgun (WGS) entry which is preliminary data.</text>
</comment>
<keyword evidence="4" id="KW-1185">Reference proteome</keyword>
<proteinExistence type="predicted"/>
<evidence type="ECO:0000313" key="4">
    <source>
        <dbReference type="Proteomes" id="UP000292120"/>
    </source>
</evidence>
<organism evidence="3 4">
    <name type="scientific">Aquabacterium lacunae</name>
    <dbReference type="NCBI Taxonomy" id="2528630"/>
    <lineage>
        <taxon>Bacteria</taxon>
        <taxon>Pseudomonadati</taxon>
        <taxon>Pseudomonadota</taxon>
        <taxon>Betaproteobacteria</taxon>
        <taxon>Burkholderiales</taxon>
        <taxon>Aquabacterium</taxon>
    </lineage>
</organism>
<keyword evidence="3" id="KW-0223">Dioxygenase</keyword>
<evidence type="ECO:0000313" key="3">
    <source>
        <dbReference type="EMBL" id="TBO32979.1"/>
    </source>
</evidence>
<protein>
    <submittedName>
        <fullName evidence="3">Biphenyl-2,3-diol 1,2-dioxygenase</fullName>
    </submittedName>
</protein>
<dbReference type="InterPro" id="IPR004360">
    <property type="entry name" value="Glyas_Fos-R_dOase_dom"/>
</dbReference>
<evidence type="ECO:0000256" key="1">
    <source>
        <dbReference type="ARBA" id="ARBA00022723"/>
    </source>
</evidence>
<dbReference type="PANTHER" id="PTHR43048:SF3">
    <property type="entry name" value="METHYLMALONYL-COA EPIMERASE, MITOCHONDRIAL"/>
    <property type="match status" value="1"/>
</dbReference>
<dbReference type="PROSITE" id="PS51819">
    <property type="entry name" value="VOC"/>
    <property type="match status" value="2"/>
</dbReference>
<dbReference type="OrthoDB" id="8676366at2"/>
<dbReference type="InterPro" id="IPR051785">
    <property type="entry name" value="MMCE/EMCE_epimerase"/>
</dbReference>
<dbReference type="GO" id="GO:0051213">
    <property type="term" value="F:dioxygenase activity"/>
    <property type="evidence" value="ECO:0007669"/>
    <property type="project" value="UniProtKB-KW"/>
</dbReference>
<dbReference type="Proteomes" id="UP000292120">
    <property type="component" value="Unassembled WGS sequence"/>
</dbReference>